<dbReference type="EMBL" id="LGUG01000004">
    <property type="protein sequence ID" value="KON95241.1"/>
    <property type="molecule type" value="Genomic_DNA"/>
</dbReference>
<sequence length="94" mass="10627">MALFGKKEKQEEVQQELDMLVTTTENIGRPYEVLGLVTAKTRKTIDFDYETTTNELVQRAMRIEADAIVGFKYEISNTGSITDIIAYGTAVKFK</sequence>
<dbReference type="AlphaFoldDB" id="A0A0D1VV01"/>
<dbReference type="RefSeq" id="WP_043068829.1">
    <property type="nucleotide sequence ID" value="NZ_BJOA01000200.1"/>
</dbReference>
<evidence type="ECO:0000313" key="3">
    <source>
        <dbReference type="EMBL" id="SDK33176.1"/>
    </source>
</evidence>
<dbReference type="SUPFAM" id="SSF117782">
    <property type="entry name" value="YbjQ-like"/>
    <property type="match status" value="1"/>
</dbReference>
<dbReference type="InterPro" id="IPR002765">
    <property type="entry name" value="UPF0145_YbjQ-like"/>
</dbReference>
<dbReference type="EMBL" id="FNED01000049">
    <property type="protein sequence ID" value="SDK33176.1"/>
    <property type="molecule type" value="Genomic_DNA"/>
</dbReference>
<protein>
    <submittedName>
        <fullName evidence="3">Putative heavy-metal-binding</fullName>
    </submittedName>
</protein>
<reference evidence="2 4" key="1">
    <citation type="submission" date="2015-07" db="EMBL/GenBank/DDBJ databases">
        <title>Fjat-14205 dsm 2895.</title>
        <authorList>
            <person name="Liu B."/>
            <person name="Wang J."/>
            <person name="Zhu Y."/>
            <person name="Liu G."/>
            <person name="Chen Q."/>
            <person name="Chen Z."/>
            <person name="Lan J."/>
            <person name="Che J."/>
            <person name="Ge C."/>
            <person name="Shi H."/>
            <person name="Pan Z."/>
            <person name="Liu X."/>
        </authorList>
    </citation>
    <scope>NUCLEOTIDE SEQUENCE [LARGE SCALE GENOMIC DNA]</scope>
    <source>
        <strain evidence="2 4">DSM 2895</strain>
    </source>
</reference>
<dbReference type="Proteomes" id="UP000182836">
    <property type="component" value="Unassembled WGS sequence"/>
</dbReference>
<evidence type="ECO:0000313" key="4">
    <source>
        <dbReference type="Proteomes" id="UP000037269"/>
    </source>
</evidence>
<evidence type="ECO:0000313" key="5">
    <source>
        <dbReference type="Proteomes" id="UP000182836"/>
    </source>
</evidence>
<dbReference type="PATRIC" id="fig|47500.8.peg.4460"/>
<dbReference type="GeneID" id="42304917"/>
<gene>
    <name evidence="2" type="ORF">AF333_06855</name>
    <name evidence="3" type="ORF">SAMN04487909_14932</name>
</gene>
<reference evidence="3 5" key="2">
    <citation type="submission" date="2016-10" db="EMBL/GenBank/DDBJ databases">
        <authorList>
            <person name="de Groot N.N."/>
        </authorList>
    </citation>
    <scope>NUCLEOTIDE SEQUENCE [LARGE SCALE GENOMIC DNA]</scope>
    <source>
        <strain evidence="3 5">DSM 2895</strain>
    </source>
</reference>
<dbReference type="Gene3D" id="3.30.110.70">
    <property type="entry name" value="Hypothetical protein apc22750. Chain B"/>
    <property type="match status" value="1"/>
</dbReference>
<dbReference type="Pfam" id="PF01906">
    <property type="entry name" value="YbjQ_1"/>
    <property type="match status" value="1"/>
</dbReference>
<dbReference type="InterPro" id="IPR035439">
    <property type="entry name" value="UPF0145_dom_sf"/>
</dbReference>
<organism evidence="2 4">
    <name type="scientific">Aneurinibacillus migulanus</name>
    <name type="common">Bacillus migulanus</name>
    <dbReference type="NCBI Taxonomy" id="47500"/>
    <lineage>
        <taxon>Bacteria</taxon>
        <taxon>Bacillati</taxon>
        <taxon>Bacillota</taxon>
        <taxon>Bacilli</taxon>
        <taxon>Bacillales</taxon>
        <taxon>Paenibacillaceae</taxon>
        <taxon>Aneurinibacillus group</taxon>
        <taxon>Aneurinibacillus</taxon>
    </lineage>
</organism>
<evidence type="ECO:0000256" key="1">
    <source>
        <dbReference type="ARBA" id="ARBA00010751"/>
    </source>
</evidence>
<evidence type="ECO:0000313" key="2">
    <source>
        <dbReference type="EMBL" id="KON95241.1"/>
    </source>
</evidence>
<accession>A0A0D1VV01</accession>
<name>A0A0D1VV01_ANEMI</name>
<keyword evidence="4" id="KW-1185">Reference proteome</keyword>
<dbReference type="Proteomes" id="UP000037269">
    <property type="component" value="Unassembled WGS sequence"/>
</dbReference>
<comment type="similarity">
    <text evidence="1">Belongs to the UPF0145 family.</text>
</comment>
<proteinExistence type="inferred from homology"/>